<evidence type="ECO:0000313" key="2">
    <source>
        <dbReference type="Proteomes" id="UP000383932"/>
    </source>
</evidence>
<accession>A0A5N5QNU1</accession>
<comment type="caution">
    <text evidence="1">The sequence shown here is derived from an EMBL/GenBank/DDBJ whole genome shotgun (WGS) entry which is preliminary data.</text>
</comment>
<dbReference type="EMBL" id="SSOP01000042">
    <property type="protein sequence ID" value="KAB5593233.1"/>
    <property type="molecule type" value="Genomic_DNA"/>
</dbReference>
<sequence>MLSYPKIPLAACAGDTGSTRIEIGRIPADEFHNEFVMIICVCGAKIAGGGDKSRGDHAQFDVTHRKWIDKRMAEFPGVLEMISGVIRAARREE</sequence>
<gene>
    <name evidence="1" type="ORF">CTheo_3315</name>
</gene>
<evidence type="ECO:0000313" key="1">
    <source>
        <dbReference type="EMBL" id="KAB5593233.1"/>
    </source>
</evidence>
<dbReference type="Proteomes" id="UP000383932">
    <property type="component" value="Unassembled WGS sequence"/>
</dbReference>
<name>A0A5N5QNU1_9AGAM</name>
<organism evidence="1 2">
    <name type="scientific">Ceratobasidium theobromae</name>
    <dbReference type="NCBI Taxonomy" id="1582974"/>
    <lineage>
        <taxon>Eukaryota</taxon>
        <taxon>Fungi</taxon>
        <taxon>Dikarya</taxon>
        <taxon>Basidiomycota</taxon>
        <taxon>Agaricomycotina</taxon>
        <taxon>Agaricomycetes</taxon>
        <taxon>Cantharellales</taxon>
        <taxon>Ceratobasidiaceae</taxon>
        <taxon>Ceratobasidium</taxon>
    </lineage>
</organism>
<proteinExistence type="predicted"/>
<keyword evidence="2" id="KW-1185">Reference proteome</keyword>
<protein>
    <submittedName>
        <fullName evidence="1">Uncharacterized protein</fullName>
    </submittedName>
</protein>
<dbReference type="AlphaFoldDB" id="A0A5N5QNU1"/>
<reference evidence="1 2" key="1">
    <citation type="journal article" date="2019" name="Fungal Biol. Biotechnol.">
        <title>Draft genome sequence of fastidious pathogen Ceratobasidium theobromae, which causes vascular-streak dieback in Theobroma cacao.</title>
        <authorList>
            <person name="Ali S.S."/>
            <person name="Asman A."/>
            <person name="Shao J."/>
            <person name="Firmansyah A.P."/>
            <person name="Susilo A.W."/>
            <person name="Rosmana A."/>
            <person name="McMahon P."/>
            <person name="Junaid M."/>
            <person name="Guest D."/>
            <person name="Kheng T.Y."/>
            <person name="Meinhardt L.W."/>
            <person name="Bailey B.A."/>
        </authorList>
    </citation>
    <scope>NUCLEOTIDE SEQUENCE [LARGE SCALE GENOMIC DNA]</scope>
    <source>
        <strain evidence="1 2">CT2</strain>
    </source>
</reference>